<dbReference type="KEGG" id="mbah:HYN46_15530"/>
<dbReference type="RefSeq" id="WP_114900233.1">
    <property type="nucleotide sequence ID" value="NZ_CP031222.1"/>
</dbReference>
<proteinExistence type="predicted"/>
<evidence type="ECO:0000313" key="2">
    <source>
        <dbReference type="EMBL" id="AXI04125.1"/>
    </source>
</evidence>
<keyword evidence="1" id="KW-1133">Transmembrane helix</keyword>
<sequence>MTEEYKTAPPERKKDKRVAYALLFTIVAIMLAAIIIGFNLWEHPKPSEKLVLPPAVAESNTGTAAK</sequence>
<dbReference type="Proteomes" id="UP000253940">
    <property type="component" value="Chromosome"/>
</dbReference>
<name>A0A345PA16_9GAMM</name>
<keyword evidence="1" id="KW-0472">Membrane</keyword>
<keyword evidence="1" id="KW-0812">Transmembrane</keyword>
<evidence type="ECO:0000256" key="1">
    <source>
        <dbReference type="SAM" id="Phobius"/>
    </source>
</evidence>
<protein>
    <submittedName>
        <fullName evidence="2">Uncharacterized protein</fullName>
    </submittedName>
</protein>
<reference evidence="2 3" key="1">
    <citation type="submission" date="2018-07" db="EMBL/GenBank/DDBJ databases">
        <title>Genome sequencing of Moraxellaceae gen. HYN0046.</title>
        <authorList>
            <person name="Kim M."/>
            <person name="Yi H."/>
        </authorList>
    </citation>
    <scope>NUCLEOTIDE SEQUENCE [LARGE SCALE GENOMIC DNA]</scope>
    <source>
        <strain evidence="2 3">HYN0046</strain>
    </source>
</reference>
<dbReference type="EMBL" id="CP031222">
    <property type="protein sequence ID" value="AXI04125.1"/>
    <property type="molecule type" value="Genomic_DNA"/>
</dbReference>
<evidence type="ECO:0000313" key="3">
    <source>
        <dbReference type="Proteomes" id="UP000253940"/>
    </source>
</evidence>
<feature type="transmembrane region" description="Helical" evidence="1">
    <location>
        <begin position="20"/>
        <end position="41"/>
    </location>
</feature>
<keyword evidence="3" id="KW-1185">Reference proteome</keyword>
<gene>
    <name evidence="2" type="ORF">HYN46_15530</name>
</gene>
<organism evidence="2 3">
    <name type="scientific">Aquirhabdus parva</name>
    <dbReference type="NCBI Taxonomy" id="2283318"/>
    <lineage>
        <taxon>Bacteria</taxon>
        <taxon>Pseudomonadati</taxon>
        <taxon>Pseudomonadota</taxon>
        <taxon>Gammaproteobacteria</taxon>
        <taxon>Moraxellales</taxon>
        <taxon>Moraxellaceae</taxon>
        <taxon>Aquirhabdus</taxon>
    </lineage>
</organism>
<dbReference type="AlphaFoldDB" id="A0A345PA16"/>
<accession>A0A345PA16</accession>